<dbReference type="AlphaFoldDB" id="A0A151XXP3"/>
<evidence type="ECO:0000313" key="2">
    <source>
        <dbReference type="Proteomes" id="UP000076276"/>
    </source>
</evidence>
<proteinExistence type="predicted"/>
<dbReference type="OrthoDB" id="6703186at2"/>
<sequence length="61" mass="7399">MKIISTSYTRAHGFRALKRLHKAVIYNRGVPSELHKMYRALIHLERYMERLTRQKKSEKQQ</sequence>
<organism evidence="1 2">
    <name type="scientific">Acinetobacter pragensis</name>
    <dbReference type="NCBI Taxonomy" id="1806892"/>
    <lineage>
        <taxon>Bacteria</taxon>
        <taxon>Pseudomonadati</taxon>
        <taxon>Pseudomonadota</taxon>
        <taxon>Gammaproteobacteria</taxon>
        <taxon>Moraxellales</taxon>
        <taxon>Moraxellaceae</taxon>
        <taxon>Acinetobacter</taxon>
    </lineage>
</organism>
<dbReference type="Proteomes" id="UP000076276">
    <property type="component" value="Unassembled WGS sequence"/>
</dbReference>
<accession>A0A151XXP3</accession>
<comment type="caution">
    <text evidence="1">The sequence shown here is derived from an EMBL/GenBank/DDBJ whole genome shotgun (WGS) entry which is preliminary data.</text>
</comment>
<dbReference type="EMBL" id="LUAW01000067">
    <property type="protein sequence ID" value="KYQ70536.1"/>
    <property type="molecule type" value="Genomic_DNA"/>
</dbReference>
<name>A0A151XXP3_9GAMM</name>
<dbReference type="RefSeq" id="WP_067672462.1">
    <property type="nucleotide sequence ID" value="NZ_CBCSIK010000001.1"/>
</dbReference>
<gene>
    <name evidence="1" type="ORF">AZH43_04340</name>
</gene>
<protein>
    <submittedName>
        <fullName evidence="1">Uncharacterized protein</fullName>
    </submittedName>
</protein>
<evidence type="ECO:0000313" key="1">
    <source>
        <dbReference type="EMBL" id="KYQ70536.1"/>
    </source>
</evidence>
<keyword evidence="2" id="KW-1185">Reference proteome</keyword>
<reference evidence="1 2" key="1">
    <citation type="submission" date="2016-03" db="EMBL/GenBank/DDBJ databases">
        <title>Acinetobacter genomospecies 28 strain ANC 4149.</title>
        <authorList>
            <person name="Radolfova-Krizova L."/>
            <person name="Nemec A."/>
        </authorList>
    </citation>
    <scope>NUCLEOTIDE SEQUENCE [LARGE SCALE GENOMIC DNA]</scope>
    <source>
        <strain evidence="1 2">ANC 4149</strain>
    </source>
</reference>